<protein>
    <submittedName>
        <fullName evidence="1">Uncharacterized protein</fullName>
    </submittedName>
</protein>
<proteinExistence type="predicted"/>
<dbReference type="EMBL" id="LXQA010289131">
    <property type="protein sequence ID" value="MCI41197.1"/>
    <property type="molecule type" value="Genomic_DNA"/>
</dbReference>
<reference evidence="1 2" key="1">
    <citation type="journal article" date="2018" name="Front. Plant Sci.">
        <title>Red Clover (Trifolium pratense) and Zigzag Clover (T. medium) - A Picture of Genomic Similarities and Differences.</title>
        <authorList>
            <person name="Dluhosova J."/>
            <person name="Istvanek J."/>
            <person name="Nedelnik J."/>
            <person name="Repkova J."/>
        </authorList>
    </citation>
    <scope>NUCLEOTIDE SEQUENCE [LARGE SCALE GENOMIC DNA]</scope>
    <source>
        <strain evidence="2">cv. 10/8</strain>
        <tissue evidence="1">Leaf</tissue>
    </source>
</reference>
<comment type="caution">
    <text evidence="1">The sequence shown here is derived from an EMBL/GenBank/DDBJ whole genome shotgun (WGS) entry which is preliminary data.</text>
</comment>
<feature type="non-terminal residue" evidence="1">
    <location>
        <position position="84"/>
    </location>
</feature>
<sequence>MLQTDGEEILFNVFEAMKRHEEEEPQCYCVEVIEALEDKCKVQPSNPPVERVLVDSNDVQEAEWDHKIEIFLEQLEDDLEETPK</sequence>
<dbReference type="AlphaFoldDB" id="A0A392RYF9"/>
<evidence type="ECO:0000313" key="1">
    <source>
        <dbReference type="EMBL" id="MCI41197.1"/>
    </source>
</evidence>
<dbReference type="Proteomes" id="UP000265520">
    <property type="component" value="Unassembled WGS sequence"/>
</dbReference>
<name>A0A392RYF9_9FABA</name>
<evidence type="ECO:0000313" key="2">
    <source>
        <dbReference type="Proteomes" id="UP000265520"/>
    </source>
</evidence>
<accession>A0A392RYF9</accession>
<organism evidence="1 2">
    <name type="scientific">Trifolium medium</name>
    <dbReference type="NCBI Taxonomy" id="97028"/>
    <lineage>
        <taxon>Eukaryota</taxon>
        <taxon>Viridiplantae</taxon>
        <taxon>Streptophyta</taxon>
        <taxon>Embryophyta</taxon>
        <taxon>Tracheophyta</taxon>
        <taxon>Spermatophyta</taxon>
        <taxon>Magnoliopsida</taxon>
        <taxon>eudicotyledons</taxon>
        <taxon>Gunneridae</taxon>
        <taxon>Pentapetalae</taxon>
        <taxon>rosids</taxon>
        <taxon>fabids</taxon>
        <taxon>Fabales</taxon>
        <taxon>Fabaceae</taxon>
        <taxon>Papilionoideae</taxon>
        <taxon>50 kb inversion clade</taxon>
        <taxon>NPAAA clade</taxon>
        <taxon>Hologalegina</taxon>
        <taxon>IRL clade</taxon>
        <taxon>Trifolieae</taxon>
        <taxon>Trifolium</taxon>
    </lineage>
</organism>
<keyword evidence="2" id="KW-1185">Reference proteome</keyword>